<evidence type="ECO:0000313" key="3">
    <source>
        <dbReference type="Proteomes" id="UP001219525"/>
    </source>
</evidence>
<evidence type="ECO:0000256" key="1">
    <source>
        <dbReference type="SAM" id="MobiDB-lite"/>
    </source>
</evidence>
<dbReference type="EMBL" id="JARJCW010000016">
    <property type="protein sequence ID" value="KAJ7215810.1"/>
    <property type="molecule type" value="Genomic_DNA"/>
</dbReference>
<dbReference type="AlphaFoldDB" id="A0AAD6VPI2"/>
<keyword evidence="3" id="KW-1185">Reference proteome</keyword>
<sequence>MADGQEDLLTTPILKMANISKEGINNTPLREHQKNEEMHTKYNNNNSGNAEAGFGFFDDVDNLFVAEEHTLPERVSGSPELKPKDSGEFDQHRCQKWLQDLAMFDELLMVTAIAATCPATCHLSRYPPPPARRPSAAARPLPDPPSDPPAQLDRQQHIREPHAVDELCTCGHPWVSHSPPPVHPDNLPLQSGPCPDMKCAEFASVRLRLGRSGLA</sequence>
<feature type="region of interest" description="Disordered" evidence="1">
    <location>
        <begin position="128"/>
        <end position="155"/>
    </location>
</feature>
<dbReference type="Proteomes" id="UP001219525">
    <property type="component" value="Unassembled WGS sequence"/>
</dbReference>
<accession>A0AAD6VPI2</accession>
<gene>
    <name evidence="2" type="ORF">GGX14DRAFT_562267</name>
</gene>
<comment type="caution">
    <text evidence="2">The sequence shown here is derived from an EMBL/GenBank/DDBJ whole genome shotgun (WGS) entry which is preliminary data.</text>
</comment>
<protein>
    <submittedName>
        <fullName evidence="2">Uncharacterized protein</fullName>
    </submittedName>
</protein>
<proteinExistence type="predicted"/>
<organism evidence="2 3">
    <name type="scientific">Mycena pura</name>
    <dbReference type="NCBI Taxonomy" id="153505"/>
    <lineage>
        <taxon>Eukaryota</taxon>
        <taxon>Fungi</taxon>
        <taxon>Dikarya</taxon>
        <taxon>Basidiomycota</taxon>
        <taxon>Agaricomycotina</taxon>
        <taxon>Agaricomycetes</taxon>
        <taxon>Agaricomycetidae</taxon>
        <taxon>Agaricales</taxon>
        <taxon>Marasmiineae</taxon>
        <taxon>Mycenaceae</taxon>
        <taxon>Mycena</taxon>
    </lineage>
</organism>
<reference evidence="2" key="1">
    <citation type="submission" date="2023-03" db="EMBL/GenBank/DDBJ databases">
        <title>Massive genome expansion in bonnet fungi (Mycena s.s.) driven by repeated elements and novel gene families across ecological guilds.</title>
        <authorList>
            <consortium name="Lawrence Berkeley National Laboratory"/>
            <person name="Harder C.B."/>
            <person name="Miyauchi S."/>
            <person name="Viragh M."/>
            <person name="Kuo A."/>
            <person name="Thoen E."/>
            <person name="Andreopoulos B."/>
            <person name="Lu D."/>
            <person name="Skrede I."/>
            <person name="Drula E."/>
            <person name="Henrissat B."/>
            <person name="Morin E."/>
            <person name="Kohler A."/>
            <person name="Barry K."/>
            <person name="LaButti K."/>
            <person name="Morin E."/>
            <person name="Salamov A."/>
            <person name="Lipzen A."/>
            <person name="Mereny Z."/>
            <person name="Hegedus B."/>
            <person name="Baldrian P."/>
            <person name="Stursova M."/>
            <person name="Weitz H."/>
            <person name="Taylor A."/>
            <person name="Grigoriev I.V."/>
            <person name="Nagy L.G."/>
            <person name="Martin F."/>
            <person name="Kauserud H."/>
        </authorList>
    </citation>
    <scope>NUCLEOTIDE SEQUENCE</scope>
    <source>
        <strain evidence="2">9144</strain>
    </source>
</reference>
<name>A0AAD6VPI2_9AGAR</name>
<evidence type="ECO:0000313" key="2">
    <source>
        <dbReference type="EMBL" id="KAJ7215810.1"/>
    </source>
</evidence>